<comment type="subcellular location">
    <subcellularLocation>
        <location evidence="12">Cytoplasm</location>
    </subcellularLocation>
</comment>
<evidence type="ECO:0000256" key="7">
    <source>
        <dbReference type="ARBA" id="ARBA00023102"/>
    </source>
</evidence>
<evidence type="ECO:0000256" key="6">
    <source>
        <dbReference type="ARBA" id="ARBA00022605"/>
    </source>
</evidence>
<proteinExistence type="inferred from homology"/>
<dbReference type="InterPro" id="IPR011858">
    <property type="entry name" value="His6/HISN3"/>
</dbReference>
<evidence type="ECO:0000256" key="12">
    <source>
        <dbReference type="RuleBase" id="RU364022"/>
    </source>
</evidence>
<evidence type="ECO:0000256" key="9">
    <source>
        <dbReference type="ARBA" id="ARBA00030547"/>
    </source>
</evidence>
<evidence type="ECO:0000256" key="10">
    <source>
        <dbReference type="ARBA" id="ARBA00031376"/>
    </source>
</evidence>
<dbReference type="CDD" id="cd04723">
    <property type="entry name" value="HisA_HisF"/>
    <property type="match status" value="1"/>
</dbReference>
<dbReference type="SUPFAM" id="SSF51366">
    <property type="entry name" value="Ribulose-phoshate binding barrel"/>
    <property type="match status" value="1"/>
</dbReference>
<dbReference type="OrthoDB" id="446074at2759"/>
<sequence length="262" mass="29177">MTRYIGCIDIHAGKVKQIVGGTLQSSTGLATNFVSEKPSSYYADLYKKNNVIRSHVIKLGLSDENDRVALEAIKEWPNHLQVGGGVNDTNAKWWIEQGADKVIITSWLFPDGRFDKGRLERISNIVGRDHLVVDLSCRRRADGEWAVAINKWQTLTSMVLNREVFGMFEQYCSEFLVHAADVEGLCKGIEEELVSKLGEWSRVPVVYAGGAMSVKDLELVERLSRGRVDLTYGSALDIFGGDVKFAELVQVSERVSELPKGV</sequence>
<keyword evidence="8 12" id="KW-0413">Isomerase</keyword>
<evidence type="ECO:0000256" key="4">
    <source>
        <dbReference type="ARBA" id="ARBA00012550"/>
    </source>
</evidence>
<comment type="catalytic activity">
    <reaction evidence="1 12">
        <text>1-(5-phospho-beta-D-ribosyl)-5-[(5-phospho-beta-D-ribosylamino)methylideneamino]imidazole-4-carboxamide = 5-[(5-phospho-1-deoxy-D-ribulos-1-ylimino)methylamino]-1-(5-phospho-beta-D-ribosyl)imidazole-4-carboxamide</text>
        <dbReference type="Rhea" id="RHEA:15469"/>
        <dbReference type="ChEBI" id="CHEBI:58435"/>
        <dbReference type="ChEBI" id="CHEBI:58525"/>
        <dbReference type="EC" id="5.3.1.16"/>
    </reaction>
</comment>
<evidence type="ECO:0000256" key="1">
    <source>
        <dbReference type="ARBA" id="ARBA00000901"/>
    </source>
</evidence>
<dbReference type="InterPro" id="IPR044524">
    <property type="entry name" value="Isoase_HisA-like"/>
</dbReference>
<dbReference type="PANTHER" id="PTHR43090:SF2">
    <property type="entry name" value="1-(5-PHOSPHORIBOSYL)-5-[(5-PHOSPHORIBOSYLAMINO)METHYLIDENEAMINO] IMIDAZOLE-4-CARBOXAMIDE ISOMERASE"/>
    <property type="match status" value="1"/>
</dbReference>
<evidence type="ECO:0000256" key="2">
    <source>
        <dbReference type="ARBA" id="ARBA00005133"/>
    </source>
</evidence>
<dbReference type="STRING" id="13370.A0A448YQI6"/>
<dbReference type="PANTHER" id="PTHR43090">
    <property type="entry name" value="1-(5-PHOSPHORIBOSYL)-5-[(5-PHOSPHORIBOSYLAMINO)METHYLIDENEAMINO] IMIDAZOLE-4-CARBOXAMIDE ISOMERASE"/>
    <property type="match status" value="1"/>
</dbReference>
<dbReference type="GO" id="GO:0000162">
    <property type="term" value="P:L-tryptophan biosynthetic process"/>
    <property type="evidence" value="ECO:0007669"/>
    <property type="project" value="TreeGrafter"/>
</dbReference>
<dbReference type="NCBIfam" id="TIGR02129">
    <property type="entry name" value="hisA_euk"/>
    <property type="match status" value="1"/>
</dbReference>
<evidence type="ECO:0000256" key="11">
    <source>
        <dbReference type="RuleBase" id="RU003657"/>
    </source>
</evidence>
<dbReference type="GO" id="GO:0003949">
    <property type="term" value="F:1-(5-phosphoribosyl)-5-[(5-phosphoribosylamino)methylideneamino]imidazole-4-carboxamide isomerase activity"/>
    <property type="evidence" value="ECO:0007669"/>
    <property type="project" value="UniProtKB-EC"/>
</dbReference>
<comment type="similarity">
    <text evidence="3 11">Belongs to the HisA/HisF family.</text>
</comment>
<dbReference type="UniPathway" id="UPA00031">
    <property type="reaction ID" value="UER00009"/>
</dbReference>
<dbReference type="EC" id="5.3.1.16" evidence="4 12"/>
<dbReference type="InParanoid" id="A0A448YQI6"/>
<keyword evidence="6 11" id="KW-0028">Amino-acid biosynthesis</keyword>
<organism evidence="13 14">
    <name type="scientific">Brettanomyces naardenensis</name>
    <name type="common">Yeast</name>
    <dbReference type="NCBI Taxonomy" id="13370"/>
    <lineage>
        <taxon>Eukaryota</taxon>
        <taxon>Fungi</taxon>
        <taxon>Dikarya</taxon>
        <taxon>Ascomycota</taxon>
        <taxon>Saccharomycotina</taxon>
        <taxon>Pichiomycetes</taxon>
        <taxon>Pichiales</taxon>
        <taxon>Pichiaceae</taxon>
        <taxon>Brettanomyces</taxon>
    </lineage>
</organism>
<keyword evidence="14" id="KW-1185">Reference proteome</keyword>
<reference evidence="13 14" key="1">
    <citation type="submission" date="2018-12" db="EMBL/GenBank/DDBJ databases">
        <authorList>
            <person name="Tiukova I."/>
            <person name="Dainat J."/>
        </authorList>
    </citation>
    <scope>NUCLEOTIDE SEQUENCE [LARGE SCALE GENOMIC DNA]</scope>
</reference>
<protein>
    <recommendedName>
        <fullName evidence="5 12">1-(5-phosphoribosyl)-5-[(5-phosphoribosylamino)methylideneamino] imidazole-4-carboxamide isomerase</fullName>
        <ecNumber evidence="4 12">5.3.1.16</ecNumber>
    </recommendedName>
    <alternativeName>
        <fullName evidence="10 12">5-proFAR isomerase</fullName>
    </alternativeName>
    <alternativeName>
        <fullName evidence="9 12">Phosphoribosylformimino-5-aminoimidazole carboxamide ribotide isomerase</fullName>
    </alternativeName>
</protein>
<dbReference type="AlphaFoldDB" id="A0A448YQI6"/>
<evidence type="ECO:0000313" key="14">
    <source>
        <dbReference type="Proteomes" id="UP000290900"/>
    </source>
</evidence>
<dbReference type="InterPro" id="IPR013785">
    <property type="entry name" value="Aldolase_TIM"/>
</dbReference>
<dbReference type="FunFam" id="3.20.20.70:FF:000110">
    <property type="entry name" value="1-(5-phosphoribosyl)-5-[(5-phosphoribosylamino)methylideneamino] imidazole-4-carboxamide isomerase, chloroplastic"/>
    <property type="match status" value="1"/>
</dbReference>
<keyword evidence="7 11" id="KW-0368">Histidine biosynthesis</keyword>
<dbReference type="Proteomes" id="UP000290900">
    <property type="component" value="Unassembled WGS sequence"/>
</dbReference>
<gene>
    <name evidence="13" type="ORF">BRENAR_LOCUS3892</name>
</gene>
<keyword evidence="12" id="KW-0963">Cytoplasm</keyword>
<dbReference type="InterPro" id="IPR011060">
    <property type="entry name" value="RibuloseP-bd_barrel"/>
</dbReference>
<dbReference type="GO" id="GO:0005737">
    <property type="term" value="C:cytoplasm"/>
    <property type="evidence" value="ECO:0007669"/>
    <property type="project" value="UniProtKB-SubCell"/>
</dbReference>
<evidence type="ECO:0000256" key="3">
    <source>
        <dbReference type="ARBA" id="ARBA00009667"/>
    </source>
</evidence>
<name>A0A448YQI6_BRENA</name>
<dbReference type="FunCoup" id="A0A448YQI6">
    <property type="interactions" value="222"/>
</dbReference>
<evidence type="ECO:0000313" key="13">
    <source>
        <dbReference type="EMBL" id="VEU23161.1"/>
    </source>
</evidence>
<evidence type="ECO:0000256" key="8">
    <source>
        <dbReference type="ARBA" id="ARBA00023235"/>
    </source>
</evidence>
<dbReference type="EMBL" id="CAACVR010000034">
    <property type="protein sequence ID" value="VEU23161.1"/>
    <property type="molecule type" value="Genomic_DNA"/>
</dbReference>
<accession>A0A448YQI6</accession>
<dbReference type="Pfam" id="PF00977">
    <property type="entry name" value="His_biosynth"/>
    <property type="match status" value="1"/>
</dbReference>
<comment type="pathway">
    <text evidence="2 12">Amino-acid biosynthesis; L-histidine biosynthesis; L-histidine from 5-phospho-alpha-D-ribose 1-diphosphate: step 4/9.</text>
</comment>
<dbReference type="InterPro" id="IPR006062">
    <property type="entry name" value="His_biosynth"/>
</dbReference>
<dbReference type="GO" id="GO:0000105">
    <property type="term" value="P:L-histidine biosynthetic process"/>
    <property type="evidence" value="ECO:0007669"/>
    <property type="project" value="UniProtKB-UniPathway"/>
</dbReference>
<evidence type="ECO:0000256" key="5">
    <source>
        <dbReference type="ARBA" id="ARBA00018464"/>
    </source>
</evidence>
<dbReference type="Gene3D" id="3.20.20.70">
    <property type="entry name" value="Aldolase class I"/>
    <property type="match status" value="1"/>
</dbReference>